<dbReference type="RefSeq" id="XP_029343250.1">
    <property type="nucleotide sequence ID" value="XM_029487390.1"/>
</dbReference>
<dbReference type="InterPro" id="IPR048365">
    <property type="entry name" value="TNP-like_RNaseH_N"/>
</dbReference>
<dbReference type="GeneID" id="107885004"/>
<protein>
    <recommendedName>
        <fullName evidence="2">Transposable element P transposase-like RNase H domain-containing protein</fullName>
    </recommendedName>
</protein>
<feature type="domain" description="Transposable element P transposase-like RNase H" evidence="2">
    <location>
        <begin position="114"/>
        <end position="205"/>
    </location>
</feature>
<dbReference type="OrthoDB" id="6582590at2759"/>
<evidence type="ECO:0000259" key="2">
    <source>
        <dbReference type="Pfam" id="PF21787"/>
    </source>
</evidence>
<name>A0A8R2JPK1_ACYPI</name>
<accession>A0A8R2JPK1</accession>
<evidence type="ECO:0000313" key="4">
    <source>
        <dbReference type="Proteomes" id="UP000007819"/>
    </source>
</evidence>
<dbReference type="EnsemblMetazoa" id="XM_029487390.1">
    <property type="protein sequence ID" value="XP_029343250.1"/>
    <property type="gene ID" value="LOC107885004"/>
</dbReference>
<keyword evidence="1" id="KW-0175">Coiled coil</keyword>
<dbReference type="Proteomes" id="UP000007819">
    <property type="component" value="Chromosome A1"/>
</dbReference>
<reference evidence="3" key="2">
    <citation type="submission" date="2022-06" db="UniProtKB">
        <authorList>
            <consortium name="EnsemblMetazoa"/>
        </authorList>
    </citation>
    <scope>IDENTIFICATION</scope>
</reference>
<evidence type="ECO:0000313" key="3">
    <source>
        <dbReference type="EnsemblMetazoa" id="XP_029343250.1"/>
    </source>
</evidence>
<evidence type="ECO:0000256" key="1">
    <source>
        <dbReference type="SAM" id="Coils"/>
    </source>
</evidence>
<dbReference type="Pfam" id="PF21787">
    <property type="entry name" value="TNP-like_RNaseH_N"/>
    <property type="match status" value="1"/>
</dbReference>
<dbReference type="KEGG" id="api:107885004"/>
<reference evidence="4" key="1">
    <citation type="submission" date="2010-06" db="EMBL/GenBank/DDBJ databases">
        <authorList>
            <person name="Jiang H."/>
            <person name="Abraham K."/>
            <person name="Ali S."/>
            <person name="Alsbrooks S.L."/>
            <person name="Anim B.N."/>
            <person name="Anosike U.S."/>
            <person name="Attaway T."/>
            <person name="Bandaranaike D.P."/>
            <person name="Battles P.K."/>
            <person name="Bell S.N."/>
            <person name="Bell A.V."/>
            <person name="Beltran B."/>
            <person name="Bickham C."/>
            <person name="Bustamante Y."/>
            <person name="Caleb T."/>
            <person name="Canada A."/>
            <person name="Cardenas V."/>
            <person name="Carter K."/>
            <person name="Chacko J."/>
            <person name="Chandrabose M.N."/>
            <person name="Chavez D."/>
            <person name="Chavez A."/>
            <person name="Chen L."/>
            <person name="Chu H.-S."/>
            <person name="Claassen K.J."/>
            <person name="Cockrell R."/>
            <person name="Collins M."/>
            <person name="Cooper J.A."/>
            <person name="Cree A."/>
            <person name="Curry S.M."/>
            <person name="Da Y."/>
            <person name="Dao M.D."/>
            <person name="Das B."/>
            <person name="Davila M.-L."/>
            <person name="Davy-Carroll L."/>
            <person name="Denson S."/>
            <person name="Dinh H."/>
            <person name="Ebong V.E."/>
            <person name="Edwards J.R."/>
            <person name="Egan A."/>
            <person name="El-Daye J."/>
            <person name="Escobedo L."/>
            <person name="Fernandez S."/>
            <person name="Fernando P.R."/>
            <person name="Flagg N."/>
            <person name="Forbes L.D."/>
            <person name="Fowler R.G."/>
            <person name="Fu Q."/>
            <person name="Gabisi R.A."/>
            <person name="Ganer J."/>
            <person name="Garbino Pronczuk A."/>
            <person name="Garcia R.M."/>
            <person name="Garner T."/>
            <person name="Garrett T.E."/>
            <person name="Gonzalez D.A."/>
            <person name="Hamid H."/>
            <person name="Hawkins E.S."/>
            <person name="Hirani K."/>
            <person name="Hogues M.E."/>
            <person name="Hollins B."/>
            <person name="Hsiao C.-H."/>
            <person name="Jabil R."/>
            <person name="James M.L."/>
            <person name="Jhangiani S.N."/>
            <person name="Johnson B."/>
            <person name="Johnson Q."/>
            <person name="Joshi V."/>
            <person name="Kalu J.B."/>
            <person name="Kam C."/>
            <person name="Kashfia A."/>
            <person name="Keebler J."/>
            <person name="Kisamo H."/>
            <person name="Kovar C.L."/>
            <person name="Lago L.A."/>
            <person name="Lai C.-Y."/>
            <person name="Laidlaw J."/>
            <person name="Lara F."/>
            <person name="Le T.-K."/>
            <person name="Lee S.L."/>
            <person name="Legall F.H."/>
            <person name="Lemon S.J."/>
            <person name="Lewis L.R."/>
            <person name="Li B."/>
            <person name="Liu Y."/>
            <person name="Liu Y.-S."/>
            <person name="Lopez J."/>
            <person name="Lozado R.J."/>
            <person name="Lu J."/>
            <person name="Madu R.C."/>
            <person name="Maheshwari M."/>
            <person name="Maheshwari R."/>
            <person name="Malloy K."/>
            <person name="Martinez E."/>
            <person name="Mathew T."/>
            <person name="Mercado I.C."/>
            <person name="Mercado C."/>
            <person name="Meyer B."/>
            <person name="Montgomery K."/>
            <person name="Morgan M.B."/>
            <person name="Munidasa M."/>
            <person name="Nazareth L.V."/>
            <person name="Nelson J."/>
            <person name="Ng B.M."/>
            <person name="Nguyen N.B."/>
            <person name="Nguyen P.Q."/>
            <person name="Nguyen T."/>
            <person name="Obregon M."/>
            <person name="Okwuonu G.O."/>
            <person name="Onwere C.G."/>
            <person name="Orozco G."/>
            <person name="Parra A."/>
            <person name="Patel S."/>
            <person name="Patil S."/>
            <person name="Perez A."/>
            <person name="Perez Y."/>
            <person name="Pham C."/>
            <person name="Primus E.L."/>
            <person name="Pu L.-L."/>
            <person name="Puazo M."/>
            <person name="Qin X."/>
            <person name="Quiroz J.B."/>
            <person name="Reese J."/>
            <person name="Richards S."/>
            <person name="Rives C.M."/>
            <person name="Robberts R."/>
            <person name="Ruiz S.J."/>
            <person name="Ruiz M.J."/>
            <person name="Santibanez J."/>
            <person name="Schneider B.W."/>
            <person name="Sisson I."/>
            <person name="Smith M."/>
            <person name="Sodergren E."/>
            <person name="Song X.-Z."/>
            <person name="Song B.B."/>
            <person name="Summersgill H."/>
            <person name="Thelus R."/>
            <person name="Thornton R.D."/>
            <person name="Trejos Z.Y."/>
            <person name="Usmani K."/>
            <person name="Vattathil S."/>
            <person name="Villasana D."/>
            <person name="Walker D.L."/>
            <person name="Wang S."/>
            <person name="Wang K."/>
            <person name="White C.S."/>
            <person name="Williams A.C."/>
            <person name="Williamson J."/>
            <person name="Wilson K."/>
            <person name="Woghiren I.O."/>
            <person name="Woodworth J.R."/>
            <person name="Worley K.C."/>
            <person name="Wright R.A."/>
            <person name="Wu W."/>
            <person name="Young L."/>
            <person name="Zhang L."/>
            <person name="Zhang J."/>
            <person name="Zhu Y."/>
            <person name="Muzny D.M."/>
            <person name="Weinstock G."/>
            <person name="Gibbs R.A."/>
        </authorList>
    </citation>
    <scope>NUCLEOTIDE SEQUENCE [LARGE SCALE GENOMIC DNA]</scope>
    <source>
        <strain evidence="4">LSR1</strain>
    </source>
</reference>
<proteinExistence type="predicted"/>
<keyword evidence="4" id="KW-1185">Reference proteome</keyword>
<organism evidence="3 4">
    <name type="scientific">Acyrthosiphon pisum</name>
    <name type="common">Pea aphid</name>
    <dbReference type="NCBI Taxonomy" id="7029"/>
    <lineage>
        <taxon>Eukaryota</taxon>
        <taxon>Metazoa</taxon>
        <taxon>Ecdysozoa</taxon>
        <taxon>Arthropoda</taxon>
        <taxon>Hexapoda</taxon>
        <taxon>Insecta</taxon>
        <taxon>Pterygota</taxon>
        <taxon>Neoptera</taxon>
        <taxon>Paraneoptera</taxon>
        <taxon>Hemiptera</taxon>
        <taxon>Sternorrhyncha</taxon>
        <taxon>Aphidomorpha</taxon>
        <taxon>Aphidoidea</taxon>
        <taxon>Aphididae</taxon>
        <taxon>Macrosiphini</taxon>
        <taxon>Acyrthosiphon</taxon>
    </lineage>
</organism>
<feature type="coiled-coil region" evidence="1">
    <location>
        <begin position="5"/>
        <end position="32"/>
    </location>
</feature>
<sequence length="230" mass="27063">MYTNKLRARHRVKLLQNHLNEFKEKLNKLSDTSVENIIIENKLNDSQSTIIRELVSASKYKNPKNRRYSENWILLCLLFNIRSPGAYRFLRELELMPLPCTSTIRKHLSIVKTDCGFDLRFFDLLKKRMFRKPQNQRHGVLLFDEIQLRKGLYVNTRDLSYSGLEDMGGEADVSENKADHGLVLFYQGLADNFSRPIAVFTSSNSVKGSFYIILKLYYFKINLLQYYFKL</sequence>
<dbReference type="AlphaFoldDB" id="A0A8R2JPK1"/>